<dbReference type="Proteomes" id="UP000269689">
    <property type="component" value="Unassembled WGS sequence"/>
</dbReference>
<accession>A0A3N4ULP7</accession>
<protein>
    <submittedName>
        <fullName evidence="3">Glycine oxidase</fullName>
    </submittedName>
</protein>
<evidence type="ECO:0000256" key="1">
    <source>
        <dbReference type="ARBA" id="ARBA00023002"/>
    </source>
</evidence>
<dbReference type="RefSeq" id="WP_123791729.1">
    <property type="nucleotide sequence ID" value="NZ_RKQK01000001.1"/>
</dbReference>
<dbReference type="EMBL" id="RKQK01000001">
    <property type="protein sequence ID" value="RPE71522.1"/>
    <property type="molecule type" value="Genomic_DNA"/>
</dbReference>
<dbReference type="SUPFAM" id="SSF51971">
    <property type="entry name" value="Nucleotide-binding domain"/>
    <property type="match status" value="1"/>
</dbReference>
<dbReference type="Pfam" id="PF01266">
    <property type="entry name" value="DAO"/>
    <property type="match status" value="1"/>
</dbReference>
<evidence type="ECO:0000313" key="4">
    <source>
        <dbReference type="Proteomes" id="UP000269689"/>
    </source>
</evidence>
<dbReference type="Gene3D" id="3.50.50.60">
    <property type="entry name" value="FAD/NAD(P)-binding domain"/>
    <property type="match status" value="2"/>
</dbReference>
<keyword evidence="4" id="KW-1185">Reference proteome</keyword>
<sequence length="326" mass="35355">MISIAGAGVAGLSCAAELCRRGVQVEVFDIGSGPQDNKSSWFAGGMLAPHCEGETAHGDVIALSQGAAAWWSQVTQVTQNGSLVVAPPRDRAELTQFAKRTTGHRLIDGEAIALLEPCFAGQFSRALFYESEAHLNPRQALFDLCAYVQSHGGRVHYNTAAPKRVDVDCRGYGDHLPDLRPVRGEMALIESSELNITRVVRLLHPRIPFYLVPRGHGVYMIGATMIESPSMRPISVRSLLDLLAGASVLHPSLGEATVIETGVGLRPAFSDNRPTVIQKDGCFHVNGLYRHGFLLAPALARLLADQFSPIFKQETGDENNRKFHPA</sequence>
<proteinExistence type="predicted"/>
<dbReference type="InterPro" id="IPR006076">
    <property type="entry name" value="FAD-dep_OxRdtase"/>
</dbReference>
<dbReference type="GO" id="GO:0005737">
    <property type="term" value="C:cytoplasm"/>
    <property type="evidence" value="ECO:0007669"/>
    <property type="project" value="TreeGrafter"/>
</dbReference>
<dbReference type="GO" id="GO:0016491">
    <property type="term" value="F:oxidoreductase activity"/>
    <property type="evidence" value="ECO:0007669"/>
    <property type="project" value="UniProtKB-KW"/>
</dbReference>
<dbReference type="PANTHER" id="PTHR13847:SF289">
    <property type="entry name" value="GLYCINE OXIDASE"/>
    <property type="match status" value="1"/>
</dbReference>
<evidence type="ECO:0000259" key="2">
    <source>
        <dbReference type="Pfam" id="PF01266"/>
    </source>
</evidence>
<feature type="domain" description="FAD dependent oxidoreductase" evidence="2">
    <location>
        <begin position="4"/>
        <end position="305"/>
    </location>
</feature>
<dbReference type="OrthoDB" id="9790035at2"/>
<dbReference type="Gene3D" id="3.30.9.10">
    <property type="entry name" value="D-Amino Acid Oxidase, subunit A, domain 2"/>
    <property type="match status" value="2"/>
</dbReference>
<evidence type="ECO:0000313" key="3">
    <source>
        <dbReference type="EMBL" id="RPE71522.1"/>
    </source>
</evidence>
<name>A0A3N4ULP7_9RHOB</name>
<keyword evidence="1" id="KW-0560">Oxidoreductase</keyword>
<gene>
    <name evidence="3" type="ORF">EDD53_0642</name>
</gene>
<reference evidence="3 4" key="1">
    <citation type="submission" date="2018-11" db="EMBL/GenBank/DDBJ databases">
        <title>Genomic Encyclopedia of Type Strains, Phase IV (KMG-IV): sequencing the most valuable type-strain genomes for metagenomic binning, comparative biology and taxonomic classification.</title>
        <authorList>
            <person name="Goeker M."/>
        </authorList>
    </citation>
    <scope>NUCLEOTIDE SEQUENCE [LARGE SCALE GENOMIC DNA]</scope>
    <source>
        <strain evidence="3 4">DSM 104731</strain>
    </source>
</reference>
<dbReference type="SUPFAM" id="SSF54373">
    <property type="entry name" value="FAD-linked reductases, C-terminal domain"/>
    <property type="match status" value="1"/>
</dbReference>
<dbReference type="AlphaFoldDB" id="A0A3N4ULP7"/>
<dbReference type="PANTHER" id="PTHR13847">
    <property type="entry name" value="SARCOSINE DEHYDROGENASE-RELATED"/>
    <property type="match status" value="1"/>
</dbReference>
<organism evidence="3 4">
    <name type="scientific">Pacificibacter maritimus</name>
    <dbReference type="NCBI Taxonomy" id="762213"/>
    <lineage>
        <taxon>Bacteria</taxon>
        <taxon>Pseudomonadati</taxon>
        <taxon>Pseudomonadota</taxon>
        <taxon>Alphaproteobacteria</taxon>
        <taxon>Rhodobacterales</taxon>
        <taxon>Roseobacteraceae</taxon>
        <taxon>Pacificibacter</taxon>
    </lineage>
</organism>
<dbReference type="InterPro" id="IPR036188">
    <property type="entry name" value="FAD/NAD-bd_sf"/>
</dbReference>
<comment type="caution">
    <text evidence="3">The sequence shown here is derived from an EMBL/GenBank/DDBJ whole genome shotgun (WGS) entry which is preliminary data.</text>
</comment>